<dbReference type="Proteomes" id="UP001144205">
    <property type="component" value="Unassembled WGS sequence"/>
</dbReference>
<dbReference type="InterPro" id="IPR018707">
    <property type="entry name" value="LpxR"/>
</dbReference>
<accession>A0ABQ5LTR5</accession>
<keyword evidence="1" id="KW-0732">Signal</keyword>
<dbReference type="InterPro" id="IPR037107">
    <property type="entry name" value="Put_OMP_sf"/>
</dbReference>
<comment type="caution">
    <text evidence="2">The sequence shown here is derived from an EMBL/GenBank/DDBJ whole genome shotgun (WGS) entry which is preliminary data.</text>
</comment>
<proteinExistence type="predicted"/>
<keyword evidence="3" id="KW-1185">Reference proteome</keyword>
<reference evidence="2" key="1">
    <citation type="journal article" date="2023" name="Int. J. Syst. Evol. Microbiol.">
        <title>Sinisalibacter aestuarii sp. nov., isolated from estuarine sediment of the Arakawa River.</title>
        <authorList>
            <person name="Arafat S.T."/>
            <person name="Hirano S."/>
            <person name="Sato A."/>
            <person name="Takeuchi K."/>
            <person name="Yasuda T."/>
            <person name="Terahara T."/>
            <person name="Hamada M."/>
            <person name="Kobayashi T."/>
        </authorList>
    </citation>
    <scope>NUCLEOTIDE SEQUENCE</scope>
    <source>
        <strain evidence="2">B-399</strain>
    </source>
</reference>
<dbReference type="Pfam" id="PF09982">
    <property type="entry name" value="LpxR"/>
    <property type="match status" value="1"/>
</dbReference>
<gene>
    <name evidence="2" type="ORF">STA1M1_22490</name>
</gene>
<sequence length="309" mass="32768">MHKAAALMIGMALALGAPAGPAWAQDVSFLGMTAFHDNDVLFDGDDRWQTGGASISWMFGPEGLADLPGAPGELWEIRVRGQVISPDDFTAPAAWDRRAASVLTTTLHTHFETHGVELSAGAGFALTGPQVPLIRFQNVIHTLTPANDPLVPGFVQAAQIPNAVYLTGIGEAAYRLRLGEGITLRPFAELQGGVETLGRVGFDVFFGAGFDRGVLARDGTTGFAYQTIEGTAPRGVTLTAGADVAKVASSALLPAPAYSLTPWRLRARAGLLYEGRRVSVFQGVSWLGPEFTAQPSGQVVTAFQVQYRF</sequence>
<dbReference type="EMBL" id="BROH01000006">
    <property type="protein sequence ID" value="GKY88380.1"/>
    <property type="molecule type" value="Genomic_DNA"/>
</dbReference>
<dbReference type="Gene3D" id="2.40.128.140">
    <property type="entry name" value="Outer membrane protein"/>
    <property type="match status" value="1"/>
</dbReference>
<protein>
    <recommendedName>
        <fullName evidence="4">DUF2219 family protein</fullName>
    </recommendedName>
</protein>
<name>A0ABQ5LTR5_9RHOB</name>
<evidence type="ECO:0000313" key="3">
    <source>
        <dbReference type="Proteomes" id="UP001144205"/>
    </source>
</evidence>
<evidence type="ECO:0000313" key="2">
    <source>
        <dbReference type="EMBL" id="GKY88380.1"/>
    </source>
</evidence>
<dbReference type="RefSeq" id="WP_281842422.1">
    <property type="nucleotide sequence ID" value="NZ_BROH01000006.1"/>
</dbReference>
<feature type="signal peptide" evidence="1">
    <location>
        <begin position="1"/>
        <end position="24"/>
    </location>
</feature>
<organism evidence="2 3">
    <name type="scientific">Sinisalibacter aestuarii</name>
    <dbReference type="NCBI Taxonomy" id="2949426"/>
    <lineage>
        <taxon>Bacteria</taxon>
        <taxon>Pseudomonadati</taxon>
        <taxon>Pseudomonadota</taxon>
        <taxon>Alphaproteobacteria</taxon>
        <taxon>Rhodobacterales</taxon>
        <taxon>Roseobacteraceae</taxon>
        <taxon>Sinisalibacter</taxon>
    </lineage>
</organism>
<evidence type="ECO:0000256" key="1">
    <source>
        <dbReference type="SAM" id="SignalP"/>
    </source>
</evidence>
<evidence type="ECO:0008006" key="4">
    <source>
        <dbReference type="Google" id="ProtNLM"/>
    </source>
</evidence>
<feature type="chain" id="PRO_5045634867" description="DUF2219 family protein" evidence="1">
    <location>
        <begin position="25"/>
        <end position="309"/>
    </location>
</feature>